<keyword evidence="5 7" id="KW-1133">Transmembrane helix</keyword>
<dbReference type="InterPro" id="IPR007341">
    <property type="entry name" value="Transgly_assoc"/>
</dbReference>
<dbReference type="PANTHER" id="PTHR33884:SF3">
    <property type="entry name" value="UPF0410 PROTEIN YMGE"/>
    <property type="match status" value="1"/>
</dbReference>
<dbReference type="Pfam" id="PF04226">
    <property type="entry name" value="Transgly_assoc"/>
    <property type="match status" value="1"/>
</dbReference>
<sequence length="76" mass="8074">MIGSMFVGFIIGLIAAAITNRGEKMGCIGKILLGWFGAWIGQALFGNWGPHLSETAIIPSVLGAIILLAIFWKRGS</sequence>
<dbReference type="GeneID" id="93847680"/>
<keyword evidence="3" id="KW-1003">Cell membrane</keyword>
<evidence type="ECO:0000313" key="8">
    <source>
        <dbReference type="EMBL" id="KIC77607.1"/>
    </source>
</evidence>
<gene>
    <name evidence="8" type="ORF">RN79_07885</name>
</gene>
<evidence type="ECO:0000313" key="9">
    <source>
        <dbReference type="Proteomes" id="UP000031339"/>
    </source>
</evidence>
<dbReference type="AlphaFoldDB" id="A0A0C1KFG3"/>
<feature type="transmembrane region" description="Helical" evidence="7">
    <location>
        <begin position="6"/>
        <end position="22"/>
    </location>
</feature>
<protein>
    <submittedName>
        <fullName evidence="8">Membrane protein</fullName>
    </submittedName>
</protein>
<keyword evidence="6 7" id="KW-0472">Membrane</keyword>
<proteinExistence type="inferred from homology"/>
<evidence type="ECO:0000256" key="1">
    <source>
        <dbReference type="ARBA" id="ARBA00004651"/>
    </source>
</evidence>
<dbReference type="eggNOG" id="COG2261">
    <property type="taxonomic scope" value="Bacteria"/>
</dbReference>
<organism evidence="8 9">
    <name type="scientific">Streptococcus constellatus</name>
    <dbReference type="NCBI Taxonomy" id="76860"/>
    <lineage>
        <taxon>Bacteria</taxon>
        <taxon>Bacillati</taxon>
        <taxon>Bacillota</taxon>
        <taxon>Bacilli</taxon>
        <taxon>Lactobacillales</taxon>
        <taxon>Streptococcaceae</taxon>
        <taxon>Streptococcus</taxon>
        <taxon>Streptococcus anginosus group</taxon>
    </lineage>
</organism>
<evidence type="ECO:0000256" key="5">
    <source>
        <dbReference type="ARBA" id="ARBA00022989"/>
    </source>
</evidence>
<dbReference type="PANTHER" id="PTHR33884">
    <property type="entry name" value="UPF0410 PROTEIN YMGE"/>
    <property type="match status" value="1"/>
</dbReference>
<dbReference type="OrthoDB" id="1632160at2"/>
<accession>A0A0C1KFG3</accession>
<evidence type="ECO:0000256" key="7">
    <source>
        <dbReference type="SAM" id="Phobius"/>
    </source>
</evidence>
<comment type="subcellular location">
    <subcellularLocation>
        <location evidence="1">Cell membrane</location>
        <topology evidence="1">Multi-pass membrane protein</topology>
    </subcellularLocation>
</comment>
<comment type="caution">
    <text evidence="8">The sequence shown here is derived from an EMBL/GenBank/DDBJ whole genome shotgun (WGS) entry which is preliminary data.</text>
</comment>
<feature type="transmembrane region" description="Helical" evidence="7">
    <location>
        <begin position="31"/>
        <end position="49"/>
    </location>
</feature>
<dbReference type="GO" id="GO:0005886">
    <property type="term" value="C:plasma membrane"/>
    <property type="evidence" value="ECO:0007669"/>
    <property type="project" value="UniProtKB-SubCell"/>
</dbReference>
<evidence type="ECO:0000256" key="4">
    <source>
        <dbReference type="ARBA" id="ARBA00022692"/>
    </source>
</evidence>
<dbReference type="PATRIC" id="fig|76860.7.peg.1436"/>
<evidence type="ECO:0000256" key="6">
    <source>
        <dbReference type="ARBA" id="ARBA00023136"/>
    </source>
</evidence>
<feature type="transmembrane region" description="Helical" evidence="7">
    <location>
        <begin position="55"/>
        <end position="72"/>
    </location>
</feature>
<evidence type="ECO:0000256" key="3">
    <source>
        <dbReference type="ARBA" id="ARBA00022475"/>
    </source>
</evidence>
<evidence type="ECO:0000256" key="2">
    <source>
        <dbReference type="ARBA" id="ARBA00011006"/>
    </source>
</evidence>
<comment type="similarity">
    <text evidence="2">Belongs to the UPF0410 family.</text>
</comment>
<dbReference type="EMBL" id="JWIY01000003">
    <property type="protein sequence ID" value="KIC77607.1"/>
    <property type="molecule type" value="Genomic_DNA"/>
</dbReference>
<reference evidence="8 9" key="1">
    <citation type="submission" date="2014-12" db="EMBL/GenBank/DDBJ databases">
        <title>Partial genome sequence of Streptococcus constellatus KCOM 1650 (= ChDC B144).</title>
        <authorList>
            <person name="Kook J.-K."/>
            <person name="Park S.-N."/>
            <person name="Lim Y.K."/>
            <person name="Jo E."/>
        </authorList>
    </citation>
    <scope>NUCLEOTIDE SEQUENCE [LARGE SCALE GENOMIC DNA]</scope>
    <source>
        <strain evidence="8 9">KCOM 1650</strain>
    </source>
</reference>
<dbReference type="Proteomes" id="UP000031339">
    <property type="component" value="Unassembled WGS sequence"/>
</dbReference>
<name>A0A0C1KFG3_STRCV</name>
<dbReference type="RefSeq" id="WP_006268373.1">
    <property type="nucleotide sequence ID" value="NZ_CAUTAL010000018.1"/>
</dbReference>
<keyword evidence="4 7" id="KW-0812">Transmembrane</keyword>